<evidence type="ECO:0000256" key="4">
    <source>
        <dbReference type="ARBA" id="ARBA00023295"/>
    </source>
</evidence>
<organism evidence="8 9">
    <name type="scientific">Blastomyces gilchristii (strain SLH14081)</name>
    <name type="common">Blastomyces dermatitidis</name>
    <dbReference type="NCBI Taxonomy" id="559298"/>
    <lineage>
        <taxon>Eukaryota</taxon>
        <taxon>Fungi</taxon>
        <taxon>Dikarya</taxon>
        <taxon>Ascomycota</taxon>
        <taxon>Pezizomycotina</taxon>
        <taxon>Eurotiomycetes</taxon>
        <taxon>Eurotiomycetidae</taxon>
        <taxon>Onygenales</taxon>
        <taxon>Ajellomycetaceae</taxon>
        <taxon>Blastomyces</taxon>
    </lineage>
</organism>
<keyword evidence="2 6" id="KW-0378">Hydrolase</keyword>
<accession>A0A179V1B4</accession>
<dbReference type="CDD" id="cd18827">
    <property type="entry name" value="GH43_XlnD-like"/>
    <property type="match status" value="1"/>
</dbReference>
<dbReference type="InterPro" id="IPR023296">
    <property type="entry name" value="Glyco_hydro_beta-prop_sf"/>
</dbReference>
<dbReference type="EMBL" id="GG657483">
    <property type="protein sequence ID" value="OAT14105.1"/>
    <property type="molecule type" value="Genomic_DNA"/>
</dbReference>
<evidence type="ECO:0000313" key="9">
    <source>
        <dbReference type="Proteomes" id="UP000002038"/>
    </source>
</evidence>
<proteinExistence type="inferred from homology"/>
<keyword evidence="7" id="KW-0472">Membrane</keyword>
<dbReference type="RefSeq" id="XP_002620509.2">
    <property type="nucleotide sequence ID" value="XM_002620463.2"/>
</dbReference>
<feature type="site" description="Important for catalytic activity, responsible for pKa modulation of the active site Glu and correct orientation of both the proton donor and substrate" evidence="5">
    <location>
        <position position="177"/>
    </location>
</feature>
<sequence length="352" mass="39089">MHFRPASVDNIYVYPSTMLNLLLIPLLCMPLSLVLALALARPNTHQLSPRTKTGNPIIEGWYADPELRIYEGAYYLYPTYSAAFDSQTFFDAFVSHDLLTWEPTGRLLDFADVPWTTNRAAWAPTVGHKDGSYYLYYSAGEGVGIGVAVSHSPAGPFTDVLGGPLIGEYVFGAQPIDAMVFMDSDGNEGGKGEGRNYLYWGGWGHAVVGELADDMVSFKGDFVEVTPDKEYVEGPWMLKRKGVYYFLYSVGGWGDPSYAVKYVKADNPMGPFDGPSKLILSSDPAIGTSTGHNSIFHVDDEYFIVYHRRSPTDTERDHRVVCIDKLEFNDDGEIEVVKITNEGVDGIRLERN</sequence>
<dbReference type="VEuPathDB" id="FungiDB:BDBG_09195"/>
<keyword evidence="9" id="KW-1185">Reference proteome</keyword>
<dbReference type="Pfam" id="PF04616">
    <property type="entry name" value="Glyco_hydro_43"/>
    <property type="match status" value="1"/>
</dbReference>
<dbReference type="PANTHER" id="PTHR43772">
    <property type="entry name" value="ENDO-1,4-BETA-XYLANASE"/>
    <property type="match status" value="1"/>
</dbReference>
<keyword evidence="4 6" id="KW-0326">Glycosidase</keyword>
<feature type="transmembrane region" description="Helical" evidence="7">
    <location>
        <begin position="20"/>
        <end position="40"/>
    </location>
</feature>
<evidence type="ECO:0000256" key="6">
    <source>
        <dbReference type="RuleBase" id="RU361187"/>
    </source>
</evidence>
<evidence type="ECO:0000256" key="3">
    <source>
        <dbReference type="ARBA" id="ARBA00023277"/>
    </source>
</evidence>
<dbReference type="GO" id="GO:0004553">
    <property type="term" value="F:hydrolase activity, hydrolyzing O-glycosyl compounds"/>
    <property type="evidence" value="ECO:0007669"/>
    <property type="project" value="InterPro"/>
</dbReference>
<dbReference type="InterPro" id="IPR052176">
    <property type="entry name" value="Glycosyl_Hydrlase_43_Enz"/>
</dbReference>
<dbReference type="Gene3D" id="2.115.10.20">
    <property type="entry name" value="Glycosyl hydrolase domain, family 43"/>
    <property type="match status" value="1"/>
</dbReference>
<dbReference type="PANTHER" id="PTHR43772:SF2">
    <property type="entry name" value="PUTATIVE (AFU_ORTHOLOGUE AFUA_2G04480)-RELATED"/>
    <property type="match status" value="1"/>
</dbReference>
<keyword evidence="7" id="KW-0812">Transmembrane</keyword>
<dbReference type="GeneID" id="8508418"/>
<dbReference type="KEGG" id="bgh:BDBG_09195"/>
<reference evidence="9" key="1">
    <citation type="journal article" date="2015" name="PLoS Genet.">
        <title>The dynamic genome and transcriptome of the human fungal pathogen Blastomyces and close relative Emmonsia.</title>
        <authorList>
            <person name="Munoz J.F."/>
            <person name="Gauthier G.M."/>
            <person name="Desjardins C.A."/>
            <person name="Gallo J.E."/>
            <person name="Holder J."/>
            <person name="Sullivan T.D."/>
            <person name="Marty A.J."/>
            <person name="Carmen J.C."/>
            <person name="Chen Z."/>
            <person name="Ding L."/>
            <person name="Gujja S."/>
            <person name="Magrini V."/>
            <person name="Misas E."/>
            <person name="Mitreva M."/>
            <person name="Priest M."/>
            <person name="Saif S."/>
            <person name="Whiston E.A."/>
            <person name="Young S."/>
            <person name="Zeng Q."/>
            <person name="Goldman W.E."/>
            <person name="Mardis E.R."/>
            <person name="Taylor J.W."/>
            <person name="McEwen J.G."/>
            <person name="Clay O.K."/>
            <person name="Klein B.S."/>
            <person name="Cuomo C.A."/>
        </authorList>
    </citation>
    <scope>NUCLEOTIDE SEQUENCE [LARGE SCALE GENOMIC DNA]</scope>
    <source>
        <strain evidence="9">SLH14081</strain>
    </source>
</reference>
<dbReference type="GO" id="GO:0005975">
    <property type="term" value="P:carbohydrate metabolic process"/>
    <property type="evidence" value="ECO:0007669"/>
    <property type="project" value="InterPro"/>
</dbReference>
<dbReference type="OrthoDB" id="5211809at2759"/>
<gene>
    <name evidence="8" type="ORF">BDBG_09195</name>
</gene>
<keyword evidence="7" id="KW-1133">Transmembrane helix</keyword>
<evidence type="ECO:0000256" key="2">
    <source>
        <dbReference type="ARBA" id="ARBA00022801"/>
    </source>
</evidence>
<dbReference type="AlphaFoldDB" id="A0A179V1B4"/>
<evidence type="ECO:0000256" key="7">
    <source>
        <dbReference type="SAM" id="Phobius"/>
    </source>
</evidence>
<evidence type="ECO:0000313" key="8">
    <source>
        <dbReference type="EMBL" id="OAT14105.1"/>
    </source>
</evidence>
<dbReference type="SUPFAM" id="SSF75005">
    <property type="entry name" value="Arabinanase/levansucrase/invertase"/>
    <property type="match status" value="1"/>
</dbReference>
<evidence type="ECO:0000256" key="1">
    <source>
        <dbReference type="ARBA" id="ARBA00009865"/>
    </source>
</evidence>
<dbReference type="InterPro" id="IPR006710">
    <property type="entry name" value="Glyco_hydro_43"/>
</dbReference>
<name>A0A179V1B4_BLAGS</name>
<evidence type="ECO:0000256" key="5">
    <source>
        <dbReference type="PIRSR" id="PIRSR606710-2"/>
    </source>
</evidence>
<dbReference type="Proteomes" id="UP000002038">
    <property type="component" value="Unassembled WGS sequence"/>
</dbReference>
<comment type="similarity">
    <text evidence="1 6">Belongs to the glycosyl hydrolase 43 family.</text>
</comment>
<protein>
    <submittedName>
        <fullName evidence="8">Murein transglycosylase</fullName>
    </submittedName>
</protein>
<keyword evidence="3" id="KW-0119">Carbohydrate metabolism</keyword>